<evidence type="ECO:0000313" key="2">
    <source>
        <dbReference type="Proteomes" id="UP000204225"/>
    </source>
</evidence>
<dbReference type="EMBL" id="KC662249">
    <property type="protein sequence ID" value="AGM15453.1"/>
    <property type="molecule type" value="Genomic_DNA"/>
</dbReference>
<protein>
    <submittedName>
        <fullName evidence="1">Uncharacterized protein</fullName>
    </submittedName>
</protein>
<sequence>MGANQSIFKLNFEGMQNIVRNDTNSKFIIISTLGSDNQSCLIKNTLSPEKEIEKISDYLKTDKTINIVIYGENSVDNKTLEKYEQLTKLGFSNVYLYIGGLFEWLLLQDYYCADEFPTTSENIDLLKYKGKNII</sequence>
<keyword evidence="2" id="KW-1185">Reference proteome</keyword>
<proteinExistence type="predicted"/>
<dbReference type="Proteomes" id="UP000204225">
    <property type="component" value="Segment"/>
</dbReference>
<gene>
    <name evidence="1" type="ORF">PGCG_00141</name>
</gene>
<name>A0AC59EWX8_9VIRU</name>
<evidence type="ECO:0000313" key="1">
    <source>
        <dbReference type="EMBL" id="AGM15453.1"/>
    </source>
</evidence>
<reference evidence="1 2" key="1">
    <citation type="journal article" date="2013" name="Proc. Natl. Acad. Sci. U.S.A.">
        <title>Genome of Phaeocystis globosa virus PgV-16T highlights the common ancestry of the largest known DNA viruses infecting eukaryotes.</title>
        <authorList>
            <person name="Santini S."/>
            <person name="Jeudy S."/>
            <person name="Bartoli J."/>
            <person name="Poirot O."/>
            <person name="Lescot M."/>
            <person name="Abergel C."/>
            <person name="Barbe V."/>
            <person name="Wommack K.E."/>
            <person name="Noordeloos A.A."/>
            <person name="Brussaard C.P."/>
            <person name="Claverie J.M."/>
        </authorList>
    </citation>
    <scope>NUCLEOTIDE SEQUENCE [LARGE SCALE GENOMIC DNA]</scope>
    <source>
        <strain evidence="1 2">16T</strain>
    </source>
</reference>
<accession>A0AC59EWX8</accession>
<organism evidence="1 2">
    <name type="scientific">Phaeocystis globosa virus PgV-16T</name>
    <dbReference type="NCBI Taxonomy" id="3071227"/>
    <lineage>
        <taxon>Viruses</taxon>
        <taxon>Varidnaviria</taxon>
        <taxon>Bamfordvirae</taxon>
        <taxon>Nucleocytoviricota</taxon>
        <taxon>Megaviricetes</taxon>
        <taxon>Imitervirales</taxon>
        <taxon>Mesomimiviridae</taxon>
        <taxon>Tethysvirus</taxon>
        <taxon>Tethysvirus hollandense</taxon>
    </lineage>
</organism>